<feature type="region of interest" description="Disordered" evidence="5">
    <location>
        <begin position="439"/>
        <end position="470"/>
    </location>
</feature>
<dbReference type="STRING" id="1036808.A0A0C2YYR7"/>
<dbReference type="HOGENOM" id="CLU_029210_0_1_1"/>
<reference evidence="6 7" key="1">
    <citation type="submission" date="2014-04" db="EMBL/GenBank/DDBJ databases">
        <authorList>
            <consortium name="DOE Joint Genome Institute"/>
            <person name="Kuo A."/>
            <person name="Kohler A."/>
            <person name="Nagy L.G."/>
            <person name="Floudas D."/>
            <person name="Copeland A."/>
            <person name="Barry K.W."/>
            <person name="Cichocki N."/>
            <person name="Veneault-Fourrey C."/>
            <person name="LaButti K."/>
            <person name="Lindquist E.A."/>
            <person name="Lipzen A."/>
            <person name="Lundell T."/>
            <person name="Morin E."/>
            <person name="Murat C."/>
            <person name="Sun H."/>
            <person name="Tunlid A."/>
            <person name="Henrissat B."/>
            <person name="Grigoriev I.V."/>
            <person name="Hibbett D.S."/>
            <person name="Martin F."/>
            <person name="Nordberg H.P."/>
            <person name="Cantor M.N."/>
            <person name="Hua S.X."/>
        </authorList>
    </citation>
    <scope>NUCLEOTIDE SEQUENCE [LARGE SCALE GENOMIC DNA]</scope>
    <source>
        <strain evidence="6 7">Foug A</strain>
    </source>
</reference>
<dbReference type="EMBL" id="KN822148">
    <property type="protein sequence ID" value="KIM54748.1"/>
    <property type="molecule type" value="Genomic_DNA"/>
</dbReference>
<evidence type="ECO:0000256" key="3">
    <source>
        <dbReference type="ARBA" id="ARBA00022917"/>
    </source>
</evidence>
<dbReference type="Proteomes" id="UP000053989">
    <property type="component" value="Unassembled WGS sequence"/>
</dbReference>
<dbReference type="HAMAP" id="MF_03011">
    <property type="entry name" value="eIF3l"/>
    <property type="match status" value="1"/>
</dbReference>
<keyword evidence="3 4" id="KW-0648">Protein biosynthesis</keyword>
<dbReference type="PANTHER" id="PTHR13242">
    <property type="entry name" value="EUKARYOTIC TRANSLATION INITIATION FACTOR 3"/>
    <property type="match status" value="1"/>
</dbReference>
<reference evidence="7" key="2">
    <citation type="submission" date="2015-01" db="EMBL/GenBank/DDBJ databases">
        <title>Evolutionary Origins and Diversification of the Mycorrhizal Mutualists.</title>
        <authorList>
            <consortium name="DOE Joint Genome Institute"/>
            <consortium name="Mycorrhizal Genomics Consortium"/>
            <person name="Kohler A."/>
            <person name="Kuo A."/>
            <person name="Nagy L.G."/>
            <person name="Floudas D."/>
            <person name="Copeland A."/>
            <person name="Barry K.W."/>
            <person name="Cichocki N."/>
            <person name="Veneault-Fourrey C."/>
            <person name="LaButti K."/>
            <person name="Lindquist E.A."/>
            <person name="Lipzen A."/>
            <person name="Lundell T."/>
            <person name="Morin E."/>
            <person name="Murat C."/>
            <person name="Riley R."/>
            <person name="Ohm R."/>
            <person name="Sun H."/>
            <person name="Tunlid A."/>
            <person name="Henrissat B."/>
            <person name="Grigoriev I.V."/>
            <person name="Hibbett D.S."/>
            <person name="Martin F."/>
        </authorList>
    </citation>
    <scope>NUCLEOTIDE SEQUENCE [LARGE SCALE GENOMIC DNA]</scope>
    <source>
        <strain evidence="7">Foug A</strain>
    </source>
</reference>
<dbReference type="PANTHER" id="PTHR13242:SF0">
    <property type="entry name" value="EUKARYOTIC TRANSLATION INITIATION FACTOR 3 SUBUNIT L"/>
    <property type="match status" value="1"/>
</dbReference>
<keyword evidence="7" id="KW-1185">Reference proteome</keyword>
<gene>
    <name evidence="6" type="ORF">SCLCIDRAFT_1221767</name>
</gene>
<evidence type="ECO:0000256" key="5">
    <source>
        <dbReference type="SAM" id="MobiDB-lite"/>
    </source>
</evidence>
<comment type="similarity">
    <text evidence="4">Belongs to the eIF-3 subunit L family.</text>
</comment>
<dbReference type="OrthoDB" id="15082at2759"/>
<comment type="function">
    <text evidence="4">Component of the eukaryotic translation initiation factor 3 (eIF-3) complex, which is involved in protein synthesis of a specialized repertoire of mRNAs and, together with other initiation factors, stimulates binding of mRNA and methionyl-tRNAi to the 40S ribosome. The eIF-3 complex specifically targets and initiates translation of a subset of mRNAs involved in cell proliferation.</text>
</comment>
<dbReference type="GO" id="GO:0016282">
    <property type="term" value="C:eukaryotic 43S preinitiation complex"/>
    <property type="evidence" value="ECO:0007669"/>
    <property type="project" value="UniProtKB-UniRule"/>
</dbReference>
<feature type="region of interest" description="Disordered" evidence="5">
    <location>
        <begin position="617"/>
        <end position="659"/>
    </location>
</feature>
<organism evidence="6 7">
    <name type="scientific">Scleroderma citrinum Foug A</name>
    <dbReference type="NCBI Taxonomy" id="1036808"/>
    <lineage>
        <taxon>Eukaryota</taxon>
        <taxon>Fungi</taxon>
        <taxon>Dikarya</taxon>
        <taxon>Basidiomycota</taxon>
        <taxon>Agaricomycotina</taxon>
        <taxon>Agaricomycetes</taxon>
        <taxon>Agaricomycetidae</taxon>
        <taxon>Boletales</taxon>
        <taxon>Sclerodermatineae</taxon>
        <taxon>Sclerodermataceae</taxon>
        <taxon>Scleroderma</taxon>
    </lineage>
</organism>
<keyword evidence="1 4" id="KW-0963">Cytoplasm</keyword>
<dbReference type="GO" id="GO:0005852">
    <property type="term" value="C:eukaryotic translation initiation factor 3 complex"/>
    <property type="evidence" value="ECO:0007669"/>
    <property type="project" value="UniProtKB-UniRule"/>
</dbReference>
<evidence type="ECO:0000256" key="2">
    <source>
        <dbReference type="ARBA" id="ARBA00022540"/>
    </source>
</evidence>
<dbReference type="InParanoid" id="A0A0C2YYR7"/>
<proteinExistence type="inferred from homology"/>
<dbReference type="AlphaFoldDB" id="A0A0C2YYR7"/>
<keyword evidence="2 4" id="KW-0396">Initiation factor</keyword>
<comment type="subcellular location">
    <subcellularLocation>
        <location evidence="4">Cytoplasm</location>
    </subcellularLocation>
</comment>
<evidence type="ECO:0000313" key="7">
    <source>
        <dbReference type="Proteomes" id="UP000053989"/>
    </source>
</evidence>
<protein>
    <recommendedName>
        <fullName evidence="4">Eukaryotic translation initiation factor 3 subunit L</fullName>
        <shortName evidence="4">eIF3l</shortName>
    </recommendedName>
</protein>
<evidence type="ECO:0000256" key="4">
    <source>
        <dbReference type="HAMAP-Rule" id="MF_03011"/>
    </source>
</evidence>
<dbReference type="GO" id="GO:0001732">
    <property type="term" value="P:formation of cytoplasmic translation initiation complex"/>
    <property type="evidence" value="ECO:0007669"/>
    <property type="project" value="UniProtKB-UniRule"/>
</dbReference>
<evidence type="ECO:0000313" key="6">
    <source>
        <dbReference type="EMBL" id="KIM54748.1"/>
    </source>
</evidence>
<dbReference type="GO" id="GO:0033290">
    <property type="term" value="C:eukaryotic 48S preinitiation complex"/>
    <property type="evidence" value="ECO:0007669"/>
    <property type="project" value="UniProtKB-UniRule"/>
</dbReference>
<dbReference type="GO" id="GO:0003743">
    <property type="term" value="F:translation initiation factor activity"/>
    <property type="evidence" value="ECO:0007669"/>
    <property type="project" value="UniProtKB-UniRule"/>
</dbReference>
<comment type="subunit">
    <text evidence="4">Component of the eukaryotic translation initiation factor 3 (eIF-3) complex.</text>
</comment>
<sequence>MSVQRVALWAAEPDLDDDINDVDIPLTIPTYPNTDIYDDPNIHLDEGSLLAVQAQLAQQTALAQIPDVVKRFIVHFHQAVLDNNLPEITLAYESGWNRLTEKFYARTEWPEAETIAPLVNDDQIFLILYRELYYRHVYSRLQPDIDDRFHSYENSCELFNYLLNSDGGPVPLSLPAQWLWDIIDEFIYQFQSFALFRSRPASKSEDELTMLGSEGGAQAWSSYSVLNVLYSLIQKSHVNEWLKAHAEGKSEEEIEEIAGEYGTKPLYRHLGYFSLIGLVRVHVLLGDFTLALKVMDNAGLGLCVGEKVPFTAPTAAHVSTAYHAGVCYLMLRRFTDAARVFTGCLNWVMRARQYHTRSYQYDQINKTADRMYALLALCQTLAPTRLDDNVINIVRERYGEQMSRMGRGEEALGVFEEIFLYACPKFINANPPPYDDPNALALLINPPTPSSPSSPSTPNTTSAPSQADPTQRHLRALSAHFLTLAPIPTLRSLLKLYTSLDARKLTGFLDAGVDEEEVLSWMMVMKNAGRCVGRVRAVAGTDKDEKNGTSTANGNGVGSSLLDGQWMSISDLNFVIDENMIHIAESTVGRRYAGWFIRNSEHAARVLDGLRALPLPGHAPAAGSKTQGKGGESKADSSKGEAAPRTTGQKVAWGGVKAA</sequence>
<evidence type="ECO:0000256" key="1">
    <source>
        <dbReference type="ARBA" id="ARBA00022490"/>
    </source>
</evidence>
<accession>A0A0C2YYR7</accession>
<name>A0A0C2YYR7_9AGAM</name>
<dbReference type="InterPro" id="IPR019382">
    <property type="entry name" value="eIF3l"/>
</dbReference>
<feature type="compositionally biased region" description="Low complexity" evidence="5">
    <location>
        <begin position="453"/>
        <end position="465"/>
    </location>
</feature>
<dbReference type="Pfam" id="PF10255">
    <property type="entry name" value="Paf67"/>
    <property type="match status" value="1"/>
</dbReference>